<evidence type="ECO:0000313" key="1">
    <source>
        <dbReference type="EMBL" id="KAF9642400.1"/>
    </source>
</evidence>
<accession>A0ACB6YY76</accession>
<organism evidence="1 2">
    <name type="scientific">Thelephora ganbajun</name>
    <name type="common">Ganba fungus</name>
    <dbReference type="NCBI Taxonomy" id="370292"/>
    <lineage>
        <taxon>Eukaryota</taxon>
        <taxon>Fungi</taxon>
        <taxon>Dikarya</taxon>
        <taxon>Basidiomycota</taxon>
        <taxon>Agaricomycotina</taxon>
        <taxon>Agaricomycetes</taxon>
        <taxon>Thelephorales</taxon>
        <taxon>Thelephoraceae</taxon>
        <taxon>Thelephora</taxon>
    </lineage>
</organism>
<dbReference type="Proteomes" id="UP000886501">
    <property type="component" value="Unassembled WGS sequence"/>
</dbReference>
<comment type="caution">
    <text evidence="1">The sequence shown here is derived from an EMBL/GenBank/DDBJ whole genome shotgun (WGS) entry which is preliminary data.</text>
</comment>
<reference evidence="1" key="1">
    <citation type="submission" date="2019-10" db="EMBL/GenBank/DDBJ databases">
        <authorList>
            <consortium name="DOE Joint Genome Institute"/>
            <person name="Kuo A."/>
            <person name="Miyauchi S."/>
            <person name="Kiss E."/>
            <person name="Drula E."/>
            <person name="Kohler A."/>
            <person name="Sanchez-Garcia M."/>
            <person name="Andreopoulos B."/>
            <person name="Barry K.W."/>
            <person name="Bonito G."/>
            <person name="Buee M."/>
            <person name="Carver A."/>
            <person name="Chen C."/>
            <person name="Cichocki N."/>
            <person name="Clum A."/>
            <person name="Culley D."/>
            <person name="Crous P.W."/>
            <person name="Fauchery L."/>
            <person name="Girlanda M."/>
            <person name="Hayes R."/>
            <person name="Keri Z."/>
            <person name="Labutti K."/>
            <person name="Lipzen A."/>
            <person name="Lombard V."/>
            <person name="Magnuson J."/>
            <person name="Maillard F."/>
            <person name="Morin E."/>
            <person name="Murat C."/>
            <person name="Nolan M."/>
            <person name="Ohm R."/>
            <person name="Pangilinan J."/>
            <person name="Pereira M."/>
            <person name="Perotto S."/>
            <person name="Peter M."/>
            <person name="Riley R."/>
            <person name="Sitrit Y."/>
            <person name="Stielow B."/>
            <person name="Szollosi G."/>
            <person name="Zifcakova L."/>
            <person name="Stursova M."/>
            <person name="Spatafora J.W."/>
            <person name="Tedersoo L."/>
            <person name="Vaario L.-M."/>
            <person name="Yamada A."/>
            <person name="Yan M."/>
            <person name="Wang P."/>
            <person name="Xu J."/>
            <person name="Bruns T."/>
            <person name="Baldrian P."/>
            <person name="Vilgalys R."/>
            <person name="Henrissat B."/>
            <person name="Grigoriev I.V."/>
            <person name="Hibbett D."/>
            <person name="Nagy L.G."/>
            <person name="Martin F.M."/>
        </authorList>
    </citation>
    <scope>NUCLEOTIDE SEQUENCE</scope>
    <source>
        <strain evidence="1">P2</strain>
    </source>
</reference>
<dbReference type="EMBL" id="MU118498">
    <property type="protein sequence ID" value="KAF9642400.1"/>
    <property type="molecule type" value="Genomic_DNA"/>
</dbReference>
<protein>
    <submittedName>
        <fullName evidence="1">OPT oligopeptide transporter</fullName>
    </submittedName>
</protein>
<evidence type="ECO:0000313" key="2">
    <source>
        <dbReference type="Proteomes" id="UP000886501"/>
    </source>
</evidence>
<keyword evidence="2" id="KW-1185">Reference proteome</keyword>
<reference evidence="1" key="2">
    <citation type="journal article" date="2020" name="Nat. Commun.">
        <title>Large-scale genome sequencing of mycorrhizal fungi provides insights into the early evolution of symbiotic traits.</title>
        <authorList>
            <person name="Miyauchi S."/>
            <person name="Kiss E."/>
            <person name="Kuo A."/>
            <person name="Drula E."/>
            <person name="Kohler A."/>
            <person name="Sanchez-Garcia M."/>
            <person name="Morin E."/>
            <person name="Andreopoulos B."/>
            <person name="Barry K.W."/>
            <person name="Bonito G."/>
            <person name="Buee M."/>
            <person name="Carver A."/>
            <person name="Chen C."/>
            <person name="Cichocki N."/>
            <person name="Clum A."/>
            <person name="Culley D."/>
            <person name="Crous P.W."/>
            <person name="Fauchery L."/>
            <person name="Girlanda M."/>
            <person name="Hayes R.D."/>
            <person name="Keri Z."/>
            <person name="LaButti K."/>
            <person name="Lipzen A."/>
            <person name="Lombard V."/>
            <person name="Magnuson J."/>
            <person name="Maillard F."/>
            <person name="Murat C."/>
            <person name="Nolan M."/>
            <person name="Ohm R.A."/>
            <person name="Pangilinan J."/>
            <person name="Pereira M.F."/>
            <person name="Perotto S."/>
            <person name="Peter M."/>
            <person name="Pfister S."/>
            <person name="Riley R."/>
            <person name="Sitrit Y."/>
            <person name="Stielow J.B."/>
            <person name="Szollosi G."/>
            <person name="Zifcakova L."/>
            <person name="Stursova M."/>
            <person name="Spatafora J.W."/>
            <person name="Tedersoo L."/>
            <person name="Vaario L.M."/>
            <person name="Yamada A."/>
            <person name="Yan M."/>
            <person name="Wang P."/>
            <person name="Xu J."/>
            <person name="Bruns T."/>
            <person name="Baldrian P."/>
            <person name="Vilgalys R."/>
            <person name="Dunand C."/>
            <person name="Henrissat B."/>
            <person name="Grigoriev I.V."/>
            <person name="Hibbett D."/>
            <person name="Nagy L.G."/>
            <person name="Martin F.M."/>
        </authorList>
    </citation>
    <scope>NUCLEOTIDE SEQUENCE</scope>
    <source>
        <strain evidence="1">P2</strain>
    </source>
</reference>
<name>A0ACB6YY76_THEGA</name>
<gene>
    <name evidence="1" type="ORF">BDM02DRAFT_3133112</name>
</gene>
<proteinExistence type="predicted"/>
<sequence length="826" mass="93507">MVARKNLTIEVEPPAASPLPTTSTTKSKRMTFPDVPRDVDSLMEERWNDPNYDVNGIPSPTASRADSFELESKGWRGSTTGYSTSEFDIKSHHGSPKEHPASKLKFADDDEVEESPYLEVRAAVSNADDPSLPVSTIRMWVIGIFFSAALPAFNQLFNLRYPSIFMSGVVVQLLALPTGRFFEWVLPATKFNTFGYVWTLNPGPFNVKEHTVITIMAKVVELGAYATDLLLSQELFYGKNFGFGYEIMICLSSQLMGCSIAGLFRRFLVWPSGMIWPGALVNSALFNALHRSYSQKDKKHISRQCFFIIAAAASFVWYWFPGYIFTALSWFNWVCWIAPNNVVVNTLFGYASGLGMGFITFDWAMISYPGSPLVIPWWAQVNTVVSFLFWFWLIVPIIYFTNTWNTAYFPVTSPQTYTNTGAPYDILKVVTNGLFDVEKYRNYSPVFLSASFIISYCLSFAALTAVVTHTYLWYGRDIMRQLRTSVKDEKDIHSRLMSRYRDIPHWWFAAVFVVSFVLGAVTIEIYDTKMPFWAYILTIVISLIFVLPLGILLAITNQQLTLNVFSELIAGYVIPGKPIAVMIFKVYGTIVTKQALDFSGYLKLGHYMKVPPRIMFIAQTIASAISCFVVVGVQRWALTHIEGVCKHGQKNGFICPSSKVFAEASLLYGGIGPSRLFGAGQLYHPAIWFLLIGAVSPIPFYFLARKYPRSLFRYVNIPVFWVGPVGMPPATGINFSSWALVGFVFQYYLRRYHFMWWMRYNYILSLALDFGLAMGALAIFFTVVYPGGGQQLKWWGNTVYLNTADFNNVPLKTVPDGEFFGPRTWQ</sequence>